<dbReference type="AlphaFoldDB" id="A0A1G5JSV9"/>
<dbReference type="Pfam" id="PF01061">
    <property type="entry name" value="ABC2_membrane"/>
    <property type="match status" value="1"/>
</dbReference>
<evidence type="ECO:0000256" key="1">
    <source>
        <dbReference type="ARBA" id="ARBA00004141"/>
    </source>
</evidence>
<keyword evidence="2 5" id="KW-0812">Transmembrane</keyword>
<dbReference type="RefSeq" id="WP_091545289.1">
    <property type="nucleotide sequence ID" value="NZ_FMUS01000021.1"/>
</dbReference>
<keyword evidence="4 5" id="KW-0472">Membrane</keyword>
<evidence type="ECO:0000259" key="6">
    <source>
        <dbReference type="Pfam" id="PF01061"/>
    </source>
</evidence>
<accession>A0A1G5JSV9</accession>
<evidence type="ECO:0000256" key="3">
    <source>
        <dbReference type="ARBA" id="ARBA00022989"/>
    </source>
</evidence>
<proteinExistence type="predicted"/>
<dbReference type="Proteomes" id="UP000198636">
    <property type="component" value="Unassembled WGS sequence"/>
</dbReference>
<reference evidence="7 8" key="1">
    <citation type="submission" date="2016-10" db="EMBL/GenBank/DDBJ databases">
        <authorList>
            <person name="de Groot N.N."/>
        </authorList>
    </citation>
    <scope>NUCLEOTIDE SEQUENCE [LARGE SCALE GENOMIC DNA]</scope>
    <source>
        <strain evidence="7 8">DSM 18978</strain>
    </source>
</reference>
<dbReference type="EMBL" id="FMUS01000021">
    <property type="protein sequence ID" value="SCY91417.1"/>
    <property type="molecule type" value="Genomic_DNA"/>
</dbReference>
<organism evidence="7 8">
    <name type="scientific">Alkaliphilus peptidifermentans DSM 18978</name>
    <dbReference type="NCBI Taxonomy" id="1120976"/>
    <lineage>
        <taxon>Bacteria</taxon>
        <taxon>Bacillati</taxon>
        <taxon>Bacillota</taxon>
        <taxon>Clostridia</taxon>
        <taxon>Peptostreptococcales</taxon>
        <taxon>Natronincolaceae</taxon>
        <taxon>Alkaliphilus</taxon>
    </lineage>
</organism>
<evidence type="ECO:0000313" key="7">
    <source>
        <dbReference type="EMBL" id="SCY91417.1"/>
    </source>
</evidence>
<evidence type="ECO:0000256" key="4">
    <source>
        <dbReference type="ARBA" id="ARBA00023136"/>
    </source>
</evidence>
<feature type="transmembrane region" description="Helical" evidence="5">
    <location>
        <begin position="95"/>
        <end position="118"/>
    </location>
</feature>
<feature type="transmembrane region" description="Helical" evidence="5">
    <location>
        <begin position="20"/>
        <end position="42"/>
    </location>
</feature>
<dbReference type="GO" id="GO:0140359">
    <property type="term" value="F:ABC-type transporter activity"/>
    <property type="evidence" value="ECO:0007669"/>
    <property type="project" value="InterPro"/>
</dbReference>
<dbReference type="InterPro" id="IPR013525">
    <property type="entry name" value="ABC2_TM"/>
</dbReference>
<dbReference type="OrthoDB" id="1864035at2"/>
<keyword evidence="3 5" id="KW-1133">Transmembrane helix</keyword>
<feature type="transmembrane region" description="Helical" evidence="5">
    <location>
        <begin position="218"/>
        <end position="238"/>
    </location>
</feature>
<dbReference type="STRING" id="1120976.SAMN03080606_03033"/>
<sequence>MILRSSYFMLRRMLRGYLGVVMLTVLPLVLITVLGMIAGNAIDEKSGIPMMDGIAITMVLATQLFGGNYTMEYVRNDFLSSNKWRMASLPYNSHTHAFAIVLTSSLFTALQGFVTVLFTQWVYGVNWGNIGLVLLVIMGISTLSHLVYVVLVLGVKNYKTAEGAGTWFGMISIVLAGVWFPMPQTGVIGLISTYVSPLSLGQNAVYAIITGEDLSKGILSVGILVGASLVMGTIAVYLGRRKLA</sequence>
<dbReference type="GO" id="GO:0016020">
    <property type="term" value="C:membrane"/>
    <property type="evidence" value="ECO:0007669"/>
    <property type="project" value="UniProtKB-SubCell"/>
</dbReference>
<feature type="domain" description="ABC-2 type transporter transmembrane" evidence="6">
    <location>
        <begin position="10"/>
        <end position="208"/>
    </location>
</feature>
<evidence type="ECO:0000256" key="2">
    <source>
        <dbReference type="ARBA" id="ARBA00022692"/>
    </source>
</evidence>
<keyword evidence="8" id="KW-1185">Reference proteome</keyword>
<feature type="transmembrane region" description="Helical" evidence="5">
    <location>
        <begin position="167"/>
        <end position="191"/>
    </location>
</feature>
<evidence type="ECO:0000313" key="8">
    <source>
        <dbReference type="Proteomes" id="UP000198636"/>
    </source>
</evidence>
<feature type="transmembrane region" description="Helical" evidence="5">
    <location>
        <begin position="130"/>
        <end position="155"/>
    </location>
</feature>
<name>A0A1G5JSV9_9FIRM</name>
<protein>
    <submittedName>
        <fullName evidence="7">ABC-2 type transport system permease protein</fullName>
    </submittedName>
</protein>
<comment type="subcellular location">
    <subcellularLocation>
        <location evidence="1">Membrane</location>
        <topology evidence="1">Multi-pass membrane protein</topology>
    </subcellularLocation>
</comment>
<feature type="transmembrane region" description="Helical" evidence="5">
    <location>
        <begin position="54"/>
        <end position="74"/>
    </location>
</feature>
<gene>
    <name evidence="7" type="ORF">SAMN03080606_03033</name>
</gene>
<evidence type="ECO:0000256" key="5">
    <source>
        <dbReference type="SAM" id="Phobius"/>
    </source>
</evidence>